<keyword evidence="2" id="KW-1185">Reference proteome</keyword>
<evidence type="ECO:0000313" key="2">
    <source>
        <dbReference type="Proteomes" id="UP001230051"/>
    </source>
</evidence>
<dbReference type="EMBL" id="JAGXEW010000003">
    <property type="protein sequence ID" value="KAK1173629.1"/>
    <property type="molecule type" value="Genomic_DNA"/>
</dbReference>
<gene>
    <name evidence="1" type="ORF">AOXY_G3791</name>
</gene>
<feature type="non-terminal residue" evidence="1">
    <location>
        <position position="170"/>
    </location>
</feature>
<evidence type="ECO:0000313" key="1">
    <source>
        <dbReference type="EMBL" id="KAK1173629.1"/>
    </source>
</evidence>
<reference evidence="1" key="1">
    <citation type="submission" date="2022-02" db="EMBL/GenBank/DDBJ databases">
        <title>Atlantic sturgeon de novo genome assembly.</title>
        <authorList>
            <person name="Stock M."/>
            <person name="Klopp C."/>
            <person name="Guiguen Y."/>
            <person name="Cabau C."/>
            <person name="Parinello H."/>
            <person name="Santidrian Yebra-Pimentel E."/>
            <person name="Kuhl H."/>
            <person name="Dirks R.P."/>
            <person name="Guessner J."/>
            <person name="Wuertz S."/>
            <person name="Du K."/>
            <person name="Schartl M."/>
        </authorList>
    </citation>
    <scope>NUCLEOTIDE SEQUENCE</scope>
    <source>
        <strain evidence="1">STURGEONOMICS-FGT-2020</strain>
        <tissue evidence="1">Whole blood</tissue>
    </source>
</reference>
<sequence>FRNSTHCFQETPYRIHVQGSNTNAALWDSKNCFQTFIFQVACHKGSPGIHDQHSMLRLLFSIQRCPPGSNVRFGLLWIPTMWQNHMPEPVIRPILGPLHRRSPSSIPGHILFTFKTFKIRQRKERCACLFIKNTLYYLSCFCSLQLSVTASDSQQEGSPVSHPRWDSRVQ</sequence>
<dbReference type="AlphaFoldDB" id="A0AAD8GG30"/>
<accession>A0AAD8GG30</accession>
<name>A0AAD8GG30_ACIOX</name>
<comment type="caution">
    <text evidence="1">The sequence shown here is derived from an EMBL/GenBank/DDBJ whole genome shotgun (WGS) entry which is preliminary data.</text>
</comment>
<dbReference type="Proteomes" id="UP001230051">
    <property type="component" value="Unassembled WGS sequence"/>
</dbReference>
<proteinExistence type="predicted"/>
<protein>
    <submittedName>
        <fullName evidence="1">Uncharacterized protein</fullName>
    </submittedName>
</protein>
<organism evidence="1 2">
    <name type="scientific">Acipenser oxyrinchus oxyrinchus</name>
    <dbReference type="NCBI Taxonomy" id="40147"/>
    <lineage>
        <taxon>Eukaryota</taxon>
        <taxon>Metazoa</taxon>
        <taxon>Chordata</taxon>
        <taxon>Craniata</taxon>
        <taxon>Vertebrata</taxon>
        <taxon>Euteleostomi</taxon>
        <taxon>Actinopterygii</taxon>
        <taxon>Chondrostei</taxon>
        <taxon>Acipenseriformes</taxon>
        <taxon>Acipenseridae</taxon>
        <taxon>Acipenser</taxon>
    </lineage>
</organism>